<name>A0ABQ3I2A0_9BACT</name>
<evidence type="ECO:0000313" key="2">
    <source>
        <dbReference type="EMBL" id="GHE57551.1"/>
    </source>
</evidence>
<proteinExistence type="predicted"/>
<feature type="domain" description="Outer membrane protein beta-barrel" evidence="1">
    <location>
        <begin position="11"/>
        <end position="163"/>
    </location>
</feature>
<dbReference type="Pfam" id="PF13568">
    <property type="entry name" value="OMP_b-brl_2"/>
    <property type="match status" value="1"/>
</dbReference>
<evidence type="ECO:0000259" key="1">
    <source>
        <dbReference type="Pfam" id="PF13568"/>
    </source>
</evidence>
<dbReference type="Proteomes" id="UP000658258">
    <property type="component" value="Unassembled WGS sequence"/>
</dbReference>
<evidence type="ECO:0000313" key="3">
    <source>
        <dbReference type="Proteomes" id="UP000658258"/>
    </source>
</evidence>
<dbReference type="InterPro" id="IPR025665">
    <property type="entry name" value="Beta-barrel_OMP_2"/>
</dbReference>
<gene>
    <name evidence="2" type="ORF">GCM10011340_10750</name>
</gene>
<dbReference type="EMBL" id="BNAG01000001">
    <property type="protein sequence ID" value="GHE57551.1"/>
    <property type="molecule type" value="Genomic_DNA"/>
</dbReference>
<accession>A0ABQ3I2A0</accession>
<sequence>MLLLTIGLKAQGGFVIGANMSNLYIDNVDDENAKIGLNLGLYNRWDLAGNVGIRHELLYSQKGASAYYNNFFQGSGTYRFNLNYIKLPVMLSAKAGSLDLHAGPYIAALISANVKDVDSNGNINQITELDRDDFNTLDYGAALGLAYTFNGGHISLRYNYGMREIGRSGSFAGEATEDAKNSALTLSLGLGFK</sequence>
<keyword evidence="3" id="KW-1185">Reference proteome</keyword>
<organism evidence="2 3">
    <name type="scientific">Roseivirga thermotolerans</name>
    <dbReference type="NCBI Taxonomy" id="1758176"/>
    <lineage>
        <taxon>Bacteria</taxon>
        <taxon>Pseudomonadati</taxon>
        <taxon>Bacteroidota</taxon>
        <taxon>Cytophagia</taxon>
        <taxon>Cytophagales</taxon>
        <taxon>Roseivirgaceae</taxon>
        <taxon>Roseivirga</taxon>
    </lineage>
</organism>
<comment type="caution">
    <text evidence="2">The sequence shown here is derived from an EMBL/GenBank/DDBJ whole genome shotgun (WGS) entry which is preliminary data.</text>
</comment>
<protein>
    <recommendedName>
        <fullName evidence="1">Outer membrane protein beta-barrel domain-containing protein</fullName>
    </recommendedName>
</protein>
<reference evidence="3" key="1">
    <citation type="journal article" date="2019" name="Int. J. Syst. Evol. Microbiol.">
        <title>The Global Catalogue of Microorganisms (GCM) 10K type strain sequencing project: providing services to taxonomists for standard genome sequencing and annotation.</title>
        <authorList>
            <consortium name="The Broad Institute Genomics Platform"/>
            <consortium name="The Broad Institute Genome Sequencing Center for Infectious Disease"/>
            <person name="Wu L."/>
            <person name="Ma J."/>
        </authorList>
    </citation>
    <scope>NUCLEOTIDE SEQUENCE [LARGE SCALE GENOMIC DNA]</scope>
    <source>
        <strain evidence="3">CGMCC 1.15111</strain>
    </source>
</reference>